<evidence type="ECO:0000259" key="1">
    <source>
        <dbReference type="PROSITE" id="PS50878"/>
    </source>
</evidence>
<dbReference type="CDD" id="cd01650">
    <property type="entry name" value="RT_nLTR_like"/>
    <property type="match status" value="1"/>
</dbReference>
<dbReference type="AlphaFoldDB" id="A0A0P4WNB5"/>
<proteinExistence type="predicted"/>
<sequence length="217" mass="24115">MSLLSVMGKVFEKLVASVTWQHLDEHQLLSLHHFGFRSGRSTSDLLLFLSQEWQDTLDEGLDTLVVALDIAGAYDRVWHSGLLAKLQAKGIEGSPLMLLEDYLQGRTLRVVVNGRTSSPAHIGASVPQGSVVGPVLWNVYIDDLLRQLPAVKAYADDCTISLSYCRQDNQRAVANINRQLRYQRSGRRCGKSPSLRTRDGHLTVPCRFTGRGRTATV</sequence>
<dbReference type="EMBL" id="GDRN01076861">
    <property type="protein sequence ID" value="JAI62832.1"/>
    <property type="molecule type" value="Transcribed_RNA"/>
</dbReference>
<organism evidence="2">
    <name type="scientific">Scylla olivacea</name>
    <name type="common">Orange mud crab</name>
    <name type="synonym">Cancer olivacea</name>
    <dbReference type="NCBI Taxonomy" id="85551"/>
    <lineage>
        <taxon>Eukaryota</taxon>
        <taxon>Metazoa</taxon>
        <taxon>Ecdysozoa</taxon>
        <taxon>Arthropoda</taxon>
        <taxon>Crustacea</taxon>
        <taxon>Multicrustacea</taxon>
        <taxon>Malacostraca</taxon>
        <taxon>Eumalacostraca</taxon>
        <taxon>Eucarida</taxon>
        <taxon>Decapoda</taxon>
        <taxon>Pleocyemata</taxon>
        <taxon>Brachyura</taxon>
        <taxon>Eubrachyura</taxon>
        <taxon>Portunoidea</taxon>
        <taxon>Portunidae</taxon>
        <taxon>Portuninae</taxon>
        <taxon>Scylla</taxon>
    </lineage>
</organism>
<name>A0A0P4WNB5_SCYOL</name>
<feature type="domain" description="Reverse transcriptase" evidence="1">
    <location>
        <begin position="1"/>
        <end position="217"/>
    </location>
</feature>
<dbReference type="PROSITE" id="PS50878">
    <property type="entry name" value="RT_POL"/>
    <property type="match status" value="1"/>
</dbReference>
<protein>
    <recommendedName>
        <fullName evidence="1">Reverse transcriptase domain-containing protein</fullName>
    </recommendedName>
</protein>
<reference evidence="2" key="1">
    <citation type="submission" date="2015-09" db="EMBL/GenBank/DDBJ databases">
        <title>Scylla olivacea transcriptome.</title>
        <authorList>
            <person name="Ikhwanuddin M."/>
        </authorList>
    </citation>
    <scope>NUCLEOTIDE SEQUENCE</scope>
</reference>
<evidence type="ECO:0000313" key="2">
    <source>
        <dbReference type="EMBL" id="JAI62834.1"/>
    </source>
</evidence>
<dbReference type="SUPFAM" id="SSF56672">
    <property type="entry name" value="DNA/RNA polymerases"/>
    <property type="match status" value="1"/>
</dbReference>
<dbReference type="EMBL" id="GDRN01076860">
    <property type="protein sequence ID" value="JAI62833.1"/>
    <property type="molecule type" value="Transcribed_RNA"/>
</dbReference>
<dbReference type="PANTHER" id="PTHR19446">
    <property type="entry name" value="REVERSE TRANSCRIPTASES"/>
    <property type="match status" value="1"/>
</dbReference>
<dbReference type="Pfam" id="PF00078">
    <property type="entry name" value="RVT_1"/>
    <property type="match status" value="1"/>
</dbReference>
<dbReference type="GO" id="GO:0071897">
    <property type="term" value="P:DNA biosynthetic process"/>
    <property type="evidence" value="ECO:0007669"/>
    <property type="project" value="UniProtKB-ARBA"/>
</dbReference>
<accession>A0A0P4WNB5</accession>
<dbReference type="InterPro" id="IPR000477">
    <property type="entry name" value="RT_dom"/>
</dbReference>
<dbReference type="EMBL" id="GDRN01076859">
    <property type="protein sequence ID" value="JAI62834.1"/>
    <property type="molecule type" value="Transcribed_RNA"/>
</dbReference>
<dbReference type="InterPro" id="IPR043502">
    <property type="entry name" value="DNA/RNA_pol_sf"/>
</dbReference>